<name>A0A1I1ULH3_9BACT</name>
<proteinExistence type="predicted"/>
<dbReference type="PANTHER" id="PTHR43682">
    <property type="entry name" value="LACTATE UTILIZATION PROTEIN C"/>
    <property type="match status" value="1"/>
</dbReference>
<dbReference type="OrthoDB" id="9794157at2"/>
<evidence type="ECO:0000259" key="1">
    <source>
        <dbReference type="Pfam" id="PF02589"/>
    </source>
</evidence>
<accession>A0A1I1ULH3</accession>
<gene>
    <name evidence="2" type="ORF">SAMN05444380_101116</name>
</gene>
<evidence type="ECO:0000313" key="2">
    <source>
        <dbReference type="EMBL" id="SFD71425.1"/>
    </source>
</evidence>
<dbReference type="Proteomes" id="UP000181976">
    <property type="component" value="Unassembled WGS sequence"/>
</dbReference>
<dbReference type="InterPro" id="IPR037171">
    <property type="entry name" value="NagB/RpiA_transferase-like"/>
</dbReference>
<dbReference type="Pfam" id="PF02589">
    <property type="entry name" value="LUD_dom"/>
    <property type="match status" value="1"/>
</dbReference>
<dbReference type="AlphaFoldDB" id="A0A1I1ULH3"/>
<dbReference type="SUPFAM" id="SSF100950">
    <property type="entry name" value="NagB/RpiA/CoA transferase-like"/>
    <property type="match status" value="1"/>
</dbReference>
<dbReference type="InParanoid" id="A0A1I1ULH3"/>
<dbReference type="InterPro" id="IPR024185">
    <property type="entry name" value="FTHF_cligase-like_sf"/>
</dbReference>
<protein>
    <submittedName>
        <fullName evidence="2">L-lactate dehydrogenase complex protein LldG</fullName>
    </submittedName>
</protein>
<dbReference type="eggNOG" id="COG1556">
    <property type="taxonomic scope" value="Bacteria"/>
</dbReference>
<keyword evidence="3" id="KW-1185">Reference proteome</keyword>
<sequence length="214" mass="23758">MKEHQTNQNNSREIILSNLRKAGKRAWEDRWSETVPEGNVFDTISDPPAYFKQELESLGGQVFIENNEVAAWTRLGKLKQERGWKQFWVADEELKKKCLELDLPVSECVPGEEDEDISVGLTSCEALIALTGSILVSSAASGRKINIFPPIHVVIAGKDLLVDSIKDGLEKIENKYGGRPSQISLISGPSRTADIEKTLVMGAHGPRELITIIY</sequence>
<dbReference type="STRING" id="385682.SAMN05444380_101116"/>
<reference evidence="2 3" key="1">
    <citation type="submission" date="2016-10" db="EMBL/GenBank/DDBJ databases">
        <authorList>
            <person name="de Groot N.N."/>
        </authorList>
    </citation>
    <scope>NUCLEOTIDE SEQUENCE [LARGE SCALE GENOMIC DNA]</scope>
    <source>
        <strain evidence="2 3">DSM 19012</strain>
    </source>
</reference>
<dbReference type="PANTHER" id="PTHR43682:SF1">
    <property type="entry name" value="LACTATE UTILIZATION PROTEIN C"/>
    <property type="match status" value="1"/>
</dbReference>
<dbReference type="Gene3D" id="3.40.50.10420">
    <property type="entry name" value="NagB/RpiA/CoA transferase-like"/>
    <property type="match status" value="1"/>
</dbReference>
<dbReference type="EMBL" id="FONA01000001">
    <property type="protein sequence ID" value="SFD71425.1"/>
    <property type="molecule type" value="Genomic_DNA"/>
</dbReference>
<organism evidence="2 3">
    <name type="scientific">Thermophagus xiamenensis</name>
    <dbReference type="NCBI Taxonomy" id="385682"/>
    <lineage>
        <taxon>Bacteria</taxon>
        <taxon>Pseudomonadati</taxon>
        <taxon>Bacteroidota</taxon>
        <taxon>Bacteroidia</taxon>
        <taxon>Marinilabiliales</taxon>
        <taxon>Marinilabiliaceae</taxon>
        <taxon>Thermophagus</taxon>
    </lineage>
</organism>
<dbReference type="RefSeq" id="WP_010526975.1">
    <property type="nucleotide sequence ID" value="NZ_AFSL01000024.1"/>
</dbReference>
<dbReference type="InterPro" id="IPR003741">
    <property type="entry name" value="LUD_dom"/>
</dbReference>
<feature type="domain" description="LUD" evidence="1">
    <location>
        <begin position="114"/>
        <end position="213"/>
    </location>
</feature>
<evidence type="ECO:0000313" key="3">
    <source>
        <dbReference type="Proteomes" id="UP000181976"/>
    </source>
</evidence>